<dbReference type="SUPFAM" id="SSF55120">
    <property type="entry name" value="Pseudouridine synthase"/>
    <property type="match status" value="1"/>
</dbReference>
<dbReference type="FunFam" id="3.30.2350.10:FF:000005">
    <property type="entry name" value="Pseudouridine synthase"/>
    <property type="match status" value="1"/>
</dbReference>
<dbReference type="PANTHER" id="PTHR21600">
    <property type="entry name" value="MITOCHONDRIAL RNA PSEUDOURIDINE SYNTHASE"/>
    <property type="match status" value="1"/>
</dbReference>
<sequence>MFLEWQVNKEDSGLLLRTFLRSKHISKQLLTAVKFSVDGKIEVNGTEQNVLYEVQTGDEVRLTFPTEQQNERLLAEHTDLEIVFEDEFLLIINKPAGMASIPSQYHPSGSVANFVKGHYEAQGLTSAIHIVTRLDRETSGLMLIAKNRFAHARLSTFLQQGLLKRSYQAFVSGELAEKVGSIEAPIGRKAVSIMERVVTPEGKYAKTNYQVLARYQAFDHVAIQLETGRTHQIRVHFSYIGHPLIGDDMYGGDTDLLKRQALHSCHLHLIHPLTEEYLAFDLPLPYDMEEIILKSK</sequence>
<dbReference type="EMBL" id="JAARRG010000001">
    <property type="protein sequence ID" value="MBC1485320.1"/>
    <property type="molecule type" value="Genomic_DNA"/>
</dbReference>
<dbReference type="RefSeq" id="WP_185383338.1">
    <property type="nucleotide sequence ID" value="NZ_JAARRG010000001.1"/>
</dbReference>
<evidence type="ECO:0000256" key="4">
    <source>
        <dbReference type="PIRSR" id="PIRSR606225-1"/>
    </source>
</evidence>
<evidence type="ECO:0000259" key="6">
    <source>
        <dbReference type="Pfam" id="PF00849"/>
    </source>
</evidence>
<organism evidence="7 8">
    <name type="scientific">Listeria seeligeri</name>
    <dbReference type="NCBI Taxonomy" id="1640"/>
    <lineage>
        <taxon>Bacteria</taxon>
        <taxon>Bacillati</taxon>
        <taxon>Bacillota</taxon>
        <taxon>Bacilli</taxon>
        <taxon>Bacillales</taxon>
        <taxon>Listeriaceae</taxon>
        <taxon>Listeria</taxon>
    </lineage>
</organism>
<evidence type="ECO:0000313" key="8">
    <source>
        <dbReference type="Proteomes" id="UP000523362"/>
    </source>
</evidence>
<keyword evidence="3 5" id="KW-0413">Isomerase</keyword>
<dbReference type="InterPro" id="IPR006225">
    <property type="entry name" value="PsdUridine_synth_RluC/D"/>
</dbReference>
<evidence type="ECO:0000313" key="7">
    <source>
        <dbReference type="EMBL" id="MBC1485320.1"/>
    </source>
</evidence>
<dbReference type="GO" id="GO:0009982">
    <property type="term" value="F:pseudouridine synthase activity"/>
    <property type="evidence" value="ECO:0007669"/>
    <property type="project" value="InterPro"/>
</dbReference>
<dbReference type="PANTHER" id="PTHR21600:SF35">
    <property type="entry name" value="PSEUDOURIDINE SYNTHASE"/>
    <property type="match status" value="1"/>
</dbReference>
<comment type="function">
    <text evidence="5">Responsible for synthesis of pseudouridine from uracil.</text>
</comment>
<dbReference type="InterPro" id="IPR020103">
    <property type="entry name" value="PsdUridine_synth_cat_dom_sf"/>
</dbReference>
<name>A0A7X0X0I5_LISSE</name>
<gene>
    <name evidence="7" type="ORF">HB897_03610</name>
</gene>
<dbReference type="InterPro" id="IPR006145">
    <property type="entry name" value="PsdUridine_synth_RsuA/RluA"/>
</dbReference>
<comment type="similarity">
    <text evidence="2 5">Belongs to the pseudouridine synthase RluA family.</text>
</comment>
<evidence type="ECO:0000256" key="3">
    <source>
        <dbReference type="ARBA" id="ARBA00023235"/>
    </source>
</evidence>
<dbReference type="InterPro" id="IPR050188">
    <property type="entry name" value="RluA_PseudoU_synthase"/>
</dbReference>
<dbReference type="GO" id="GO:0003723">
    <property type="term" value="F:RNA binding"/>
    <property type="evidence" value="ECO:0007669"/>
    <property type="project" value="InterPro"/>
</dbReference>
<dbReference type="CDD" id="cd02869">
    <property type="entry name" value="PseudoU_synth_RluA_like"/>
    <property type="match status" value="1"/>
</dbReference>
<dbReference type="GO" id="GO:0140098">
    <property type="term" value="F:catalytic activity, acting on RNA"/>
    <property type="evidence" value="ECO:0007669"/>
    <property type="project" value="UniProtKB-ARBA"/>
</dbReference>
<protein>
    <recommendedName>
        <fullName evidence="5">Pseudouridine synthase</fullName>
        <ecNumber evidence="5">5.4.99.-</ecNumber>
    </recommendedName>
</protein>
<dbReference type="Proteomes" id="UP000523362">
    <property type="component" value="Unassembled WGS sequence"/>
</dbReference>
<dbReference type="PROSITE" id="PS01129">
    <property type="entry name" value="PSI_RLU"/>
    <property type="match status" value="1"/>
</dbReference>
<evidence type="ECO:0000256" key="5">
    <source>
        <dbReference type="RuleBase" id="RU362028"/>
    </source>
</evidence>
<dbReference type="GO" id="GO:0000455">
    <property type="term" value="P:enzyme-directed rRNA pseudouridine synthesis"/>
    <property type="evidence" value="ECO:0007669"/>
    <property type="project" value="TreeGrafter"/>
</dbReference>
<feature type="active site" evidence="4">
    <location>
        <position position="135"/>
    </location>
</feature>
<dbReference type="AlphaFoldDB" id="A0A7X0X0I5"/>
<proteinExistence type="inferred from homology"/>
<dbReference type="Pfam" id="PF00849">
    <property type="entry name" value="PseudoU_synth_2"/>
    <property type="match status" value="1"/>
</dbReference>
<dbReference type="Gene3D" id="3.30.2350.10">
    <property type="entry name" value="Pseudouridine synthase"/>
    <property type="match status" value="1"/>
</dbReference>
<reference evidence="7 8" key="1">
    <citation type="submission" date="2020-03" db="EMBL/GenBank/DDBJ databases">
        <title>Soil Listeria distribution.</title>
        <authorList>
            <person name="Liao J."/>
            <person name="Wiedmann M."/>
        </authorList>
    </citation>
    <scope>NUCLEOTIDE SEQUENCE [LARGE SCALE GENOMIC DNA]</scope>
    <source>
        <strain evidence="7 8">FSL L7-1560</strain>
    </source>
</reference>
<evidence type="ECO:0000256" key="1">
    <source>
        <dbReference type="ARBA" id="ARBA00000073"/>
    </source>
</evidence>
<dbReference type="InterPro" id="IPR006224">
    <property type="entry name" value="PsdUridine_synth_RluA-like_CS"/>
</dbReference>
<feature type="domain" description="Pseudouridine synthase RsuA/RluA-like" evidence="6">
    <location>
        <begin position="89"/>
        <end position="238"/>
    </location>
</feature>
<dbReference type="EC" id="5.4.99.-" evidence="5"/>
<accession>A0A7X0X0I5</accession>
<dbReference type="NCBIfam" id="TIGR00005">
    <property type="entry name" value="rluA_subfam"/>
    <property type="match status" value="1"/>
</dbReference>
<comment type="catalytic activity">
    <reaction evidence="1 5">
        <text>a uridine in RNA = a pseudouridine in RNA</text>
        <dbReference type="Rhea" id="RHEA:48348"/>
        <dbReference type="Rhea" id="RHEA-COMP:12068"/>
        <dbReference type="Rhea" id="RHEA-COMP:12069"/>
        <dbReference type="ChEBI" id="CHEBI:65314"/>
        <dbReference type="ChEBI" id="CHEBI:65315"/>
    </reaction>
</comment>
<comment type="caution">
    <text evidence="7">The sequence shown here is derived from an EMBL/GenBank/DDBJ whole genome shotgun (WGS) entry which is preliminary data.</text>
</comment>
<evidence type="ECO:0000256" key="2">
    <source>
        <dbReference type="ARBA" id="ARBA00010876"/>
    </source>
</evidence>